<dbReference type="GeneID" id="64598087"/>
<keyword evidence="2" id="KW-1185">Reference proteome</keyword>
<protein>
    <submittedName>
        <fullName evidence="1">Uncharacterized protein</fullName>
    </submittedName>
</protein>
<dbReference type="OrthoDB" id="10579554at2759"/>
<dbReference type="EMBL" id="JABBWE010000094">
    <property type="protein sequence ID" value="KAG1786302.1"/>
    <property type="molecule type" value="Genomic_DNA"/>
</dbReference>
<dbReference type="AlphaFoldDB" id="A0A9P7AC39"/>
<gene>
    <name evidence="1" type="ORF">HD556DRAFT_1415964</name>
</gene>
<name>A0A9P7AC39_9AGAM</name>
<accession>A0A9P7AC39</accession>
<reference evidence="1" key="1">
    <citation type="journal article" date="2020" name="New Phytol.">
        <title>Comparative genomics reveals dynamic genome evolution in host specialist ectomycorrhizal fungi.</title>
        <authorList>
            <person name="Lofgren L.A."/>
            <person name="Nguyen N.H."/>
            <person name="Vilgalys R."/>
            <person name="Ruytinx J."/>
            <person name="Liao H.L."/>
            <person name="Branco S."/>
            <person name="Kuo A."/>
            <person name="LaButti K."/>
            <person name="Lipzen A."/>
            <person name="Andreopoulos W."/>
            <person name="Pangilinan J."/>
            <person name="Riley R."/>
            <person name="Hundley H."/>
            <person name="Na H."/>
            <person name="Barry K."/>
            <person name="Grigoriev I.V."/>
            <person name="Stajich J.E."/>
            <person name="Kennedy P.G."/>
        </authorList>
    </citation>
    <scope>NUCLEOTIDE SEQUENCE</scope>
    <source>
        <strain evidence="1">S12</strain>
    </source>
</reference>
<proteinExistence type="predicted"/>
<evidence type="ECO:0000313" key="2">
    <source>
        <dbReference type="Proteomes" id="UP000719766"/>
    </source>
</evidence>
<dbReference type="RefSeq" id="XP_041153762.1">
    <property type="nucleotide sequence ID" value="XM_041304323.1"/>
</dbReference>
<comment type="caution">
    <text evidence="1">The sequence shown here is derived from an EMBL/GenBank/DDBJ whole genome shotgun (WGS) entry which is preliminary data.</text>
</comment>
<feature type="non-terminal residue" evidence="1">
    <location>
        <position position="1"/>
    </location>
</feature>
<dbReference type="Proteomes" id="UP000719766">
    <property type="component" value="Unassembled WGS sequence"/>
</dbReference>
<evidence type="ECO:0000313" key="1">
    <source>
        <dbReference type="EMBL" id="KAG1786302.1"/>
    </source>
</evidence>
<sequence>YLLTANHWNLPVLILQTSHGLEGAPIPYMYIHALKVTVRRYHRDSQYSRSASQVSQTTTLLLNDLSYCIVV</sequence>
<organism evidence="1 2">
    <name type="scientific">Suillus plorans</name>
    <dbReference type="NCBI Taxonomy" id="116603"/>
    <lineage>
        <taxon>Eukaryota</taxon>
        <taxon>Fungi</taxon>
        <taxon>Dikarya</taxon>
        <taxon>Basidiomycota</taxon>
        <taxon>Agaricomycotina</taxon>
        <taxon>Agaricomycetes</taxon>
        <taxon>Agaricomycetidae</taxon>
        <taxon>Boletales</taxon>
        <taxon>Suillineae</taxon>
        <taxon>Suillaceae</taxon>
        <taxon>Suillus</taxon>
    </lineage>
</organism>